<accession>A0A9P4HPZ7</accession>
<evidence type="ECO:0000313" key="4">
    <source>
        <dbReference type="Proteomes" id="UP000799776"/>
    </source>
</evidence>
<sequence>DPLADIPPLDTYVAETEADKVAALKLVADSVAQQRQSASWAVISNPSVVAVWVLALAVAAHFLYRDSSDWPTMLTTGTGVTMAALVAVRFFTSKYITLAEGVNWSFLDEADAVVVSRWGDTVIGACVVSLVGGQGNRGQRRRKRGVVRAWTVGLKWRGKGIGMGLLEEACKVVGGRGGDGIEFADEHANAVRVLHPFFNSPFDVRDERAREALKVAVRSTSAFGKKR</sequence>
<protein>
    <submittedName>
        <fullName evidence="3">Acetyltransferas-like protein</fullName>
    </submittedName>
</protein>
<keyword evidence="1" id="KW-0472">Membrane</keyword>
<feature type="transmembrane region" description="Helical" evidence="1">
    <location>
        <begin position="40"/>
        <end position="64"/>
    </location>
</feature>
<evidence type="ECO:0000256" key="1">
    <source>
        <dbReference type="SAM" id="Phobius"/>
    </source>
</evidence>
<keyword evidence="1" id="KW-0812">Transmembrane</keyword>
<dbReference type="Pfam" id="PF00583">
    <property type="entry name" value="Acetyltransf_1"/>
    <property type="match status" value="1"/>
</dbReference>
<proteinExistence type="predicted"/>
<dbReference type="GO" id="GO:0016747">
    <property type="term" value="F:acyltransferase activity, transferring groups other than amino-acyl groups"/>
    <property type="evidence" value="ECO:0007669"/>
    <property type="project" value="InterPro"/>
</dbReference>
<organism evidence="3 4">
    <name type="scientific">Saccharata proteae CBS 121410</name>
    <dbReference type="NCBI Taxonomy" id="1314787"/>
    <lineage>
        <taxon>Eukaryota</taxon>
        <taxon>Fungi</taxon>
        <taxon>Dikarya</taxon>
        <taxon>Ascomycota</taxon>
        <taxon>Pezizomycotina</taxon>
        <taxon>Dothideomycetes</taxon>
        <taxon>Dothideomycetes incertae sedis</taxon>
        <taxon>Botryosphaeriales</taxon>
        <taxon>Saccharataceae</taxon>
        <taxon>Saccharata</taxon>
    </lineage>
</organism>
<dbReference type="AlphaFoldDB" id="A0A9P4HPZ7"/>
<feature type="transmembrane region" description="Helical" evidence="1">
    <location>
        <begin position="70"/>
        <end position="91"/>
    </location>
</feature>
<evidence type="ECO:0000259" key="2">
    <source>
        <dbReference type="Pfam" id="PF00583"/>
    </source>
</evidence>
<keyword evidence="4" id="KW-1185">Reference proteome</keyword>
<reference evidence="3" key="1">
    <citation type="journal article" date="2020" name="Stud. Mycol.">
        <title>101 Dothideomycetes genomes: a test case for predicting lifestyles and emergence of pathogens.</title>
        <authorList>
            <person name="Haridas S."/>
            <person name="Albert R."/>
            <person name="Binder M."/>
            <person name="Bloem J."/>
            <person name="Labutti K."/>
            <person name="Salamov A."/>
            <person name="Andreopoulos B."/>
            <person name="Baker S."/>
            <person name="Barry K."/>
            <person name="Bills G."/>
            <person name="Bluhm B."/>
            <person name="Cannon C."/>
            <person name="Castanera R."/>
            <person name="Culley D."/>
            <person name="Daum C."/>
            <person name="Ezra D."/>
            <person name="Gonzalez J."/>
            <person name="Henrissat B."/>
            <person name="Kuo A."/>
            <person name="Liang C."/>
            <person name="Lipzen A."/>
            <person name="Lutzoni F."/>
            <person name="Magnuson J."/>
            <person name="Mondo S."/>
            <person name="Nolan M."/>
            <person name="Ohm R."/>
            <person name="Pangilinan J."/>
            <person name="Park H.-J."/>
            <person name="Ramirez L."/>
            <person name="Alfaro M."/>
            <person name="Sun H."/>
            <person name="Tritt A."/>
            <person name="Yoshinaga Y."/>
            <person name="Zwiers L.-H."/>
            <person name="Turgeon B."/>
            <person name="Goodwin S."/>
            <person name="Spatafora J."/>
            <person name="Crous P."/>
            <person name="Grigoriev I."/>
        </authorList>
    </citation>
    <scope>NUCLEOTIDE SEQUENCE</scope>
    <source>
        <strain evidence="3">CBS 121410</strain>
    </source>
</reference>
<dbReference type="OrthoDB" id="5343688at2759"/>
<feature type="non-terminal residue" evidence="3">
    <location>
        <position position="1"/>
    </location>
</feature>
<dbReference type="EMBL" id="ML978817">
    <property type="protein sequence ID" value="KAF2083255.1"/>
    <property type="molecule type" value="Genomic_DNA"/>
</dbReference>
<evidence type="ECO:0000313" key="3">
    <source>
        <dbReference type="EMBL" id="KAF2083255.1"/>
    </source>
</evidence>
<feature type="domain" description="N-acetyltransferase" evidence="2">
    <location>
        <begin position="102"/>
        <end position="190"/>
    </location>
</feature>
<dbReference type="InterPro" id="IPR000182">
    <property type="entry name" value="GNAT_dom"/>
</dbReference>
<keyword evidence="1" id="KW-1133">Transmembrane helix</keyword>
<dbReference type="Proteomes" id="UP000799776">
    <property type="component" value="Unassembled WGS sequence"/>
</dbReference>
<name>A0A9P4HPZ7_9PEZI</name>
<comment type="caution">
    <text evidence="3">The sequence shown here is derived from an EMBL/GenBank/DDBJ whole genome shotgun (WGS) entry which is preliminary data.</text>
</comment>
<feature type="non-terminal residue" evidence="3">
    <location>
        <position position="227"/>
    </location>
</feature>
<gene>
    <name evidence="3" type="ORF">K490DRAFT_5017</name>
</gene>